<evidence type="ECO:0000313" key="1">
    <source>
        <dbReference type="EMBL" id="KAG7448635.1"/>
    </source>
</evidence>
<evidence type="ECO:0000313" key="2">
    <source>
        <dbReference type="Proteomes" id="UP000812287"/>
    </source>
</evidence>
<gene>
    <name evidence="1" type="ORF">BT62DRAFT_1074191</name>
</gene>
<reference evidence="1" key="1">
    <citation type="submission" date="2020-11" db="EMBL/GenBank/DDBJ databases">
        <title>Adaptations for nitrogen fixation in a non-lichenized fungal sporocarp promotes dispersal by wood-feeding termites.</title>
        <authorList>
            <consortium name="DOE Joint Genome Institute"/>
            <person name="Koch R.A."/>
            <person name="Yoon G."/>
            <person name="Arayal U."/>
            <person name="Lail K."/>
            <person name="Amirebrahimi M."/>
            <person name="Labutti K."/>
            <person name="Lipzen A."/>
            <person name="Riley R."/>
            <person name="Barry K."/>
            <person name="Henrissat B."/>
            <person name="Grigoriev I.V."/>
            <person name="Herr J.R."/>
            <person name="Aime M.C."/>
        </authorList>
    </citation>
    <scope>NUCLEOTIDE SEQUENCE</scope>
    <source>
        <strain evidence="1">MCA 3950</strain>
    </source>
</reference>
<dbReference type="EMBL" id="MU250529">
    <property type="protein sequence ID" value="KAG7448635.1"/>
    <property type="molecule type" value="Genomic_DNA"/>
</dbReference>
<dbReference type="RefSeq" id="XP_043042135.1">
    <property type="nucleotide sequence ID" value="XM_043178994.1"/>
</dbReference>
<accession>A0A9P7VY69</accession>
<organism evidence="1 2">
    <name type="scientific">Guyanagaster necrorhizus</name>
    <dbReference type="NCBI Taxonomy" id="856835"/>
    <lineage>
        <taxon>Eukaryota</taxon>
        <taxon>Fungi</taxon>
        <taxon>Dikarya</taxon>
        <taxon>Basidiomycota</taxon>
        <taxon>Agaricomycotina</taxon>
        <taxon>Agaricomycetes</taxon>
        <taxon>Agaricomycetidae</taxon>
        <taxon>Agaricales</taxon>
        <taxon>Marasmiineae</taxon>
        <taxon>Physalacriaceae</taxon>
        <taxon>Guyanagaster</taxon>
    </lineage>
</organism>
<sequence>MVDVMFSFRTSASSTFPICKLLALSAQPLEPNLSFAIYQLETVTCRESIKVTDTARDYVQYRSLCRGIPHVRVVLIVTANVGEKFAYELFRAFATNFGNAVALSNSYSKRDRRRDDSTIARHFQWPTLNFVQPTRGTSIQVADGGRIASDDDVHMSDRTDSTALGNFPRLPANIELRRAEASLPSTRTSLYNHRHLQNYSET</sequence>
<dbReference type="GeneID" id="66101288"/>
<protein>
    <submittedName>
        <fullName evidence="1">Uncharacterized protein</fullName>
    </submittedName>
</protein>
<keyword evidence="2" id="KW-1185">Reference proteome</keyword>
<comment type="caution">
    <text evidence="1">The sequence shown here is derived from an EMBL/GenBank/DDBJ whole genome shotgun (WGS) entry which is preliminary data.</text>
</comment>
<dbReference type="AlphaFoldDB" id="A0A9P7VY69"/>
<name>A0A9P7VY69_9AGAR</name>
<proteinExistence type="predicted"/>
<dbReference type="Proteomes" id="UP000812287">
    <property type="component" value="Unassembled WGS sequence"/>
</dbReference>